<reference evidence="2 3" key="1">
    <citation type="submission" date="2018-05" db="EMBL/GenBank/DDBJ databases">
        <title>Genomic Encyclopedia of Type Strains, Phase IV (KMG-IV): sequencing the most valuable type-strain genomes for metagenomic binning, comparative biology and taxonomic classification.</title>
        <authorList>
            <person name="Goeker M."/>
        </authorList>
    </citation>
    <scope>NUCLEOTIDE SEQUENCE [LARGE SCALE GENOMIC DNA]</scope>
    <source>
        <strain evidence="2 3">DSM 22440</strain>
    </source>
</reference>
<feature type="signal peptide" evidence="1">
    <location>
        <begin position="1"/>
        <end position="24"/>
    </location>
</feature>
<sequence>MFKKTIQLLIIGFLLIGMSPSVFAATNEDINENSQAKEKKIHKLYDEKSNLLLEEDVDQKAIDKVNKKLEKLGVEFLSYEEVTEKFPKKDIEELMPELSRDSSSDIGIQVSVPSQYNVDWSTYRSSVYTDGKSYNVQRLVAQPNSYNSNLKASGNTLLRSSYNWSAGSMNAVTTVGKSAAGSIPGASIALTVYDTAKNFVSGISRSTIVNDADISYTWAQSTTAVFSYVKLSSQSDNYQNLSYISTKVDVSVGYQYPEFVYSGGSVKPNIIQGNANTSYVPSGYDSGFNAVDAYQSPYAKSRATVSRIDITGLEYDSVAYIYPVSPQFPAHIN</sequence>
<evidence type="ECO:0000256" key="1">
    <source>
        <dbReference type="SAM" id="SignalP"/>
    </source>
</evidence>
<comment type="caution">
    <text evidence="2">The sequence shown here is derived from an EMBL/GenBank/DDBJ whole genome shotgun (WGS) entry which is preliminary data.</text>
</comment>
<feature type="chain" id="PRO_5015993941" evidence="1">
    <location>
        <begin position="25"/>
        <end position="333"/>
    </location>
</feature>
<dbReference type="AlphaFoldDB" id="A0A2V3W185"/>
<proteinExistence type="predicted"/>
<accession>A0A2V3W185</accession>
<dbReference type="EMBL" id="QJJR01000026">
    <property type="protein sequence ID" value="PXW86015.1"/>
    <property type="molecule type" value="Genomic_DNA"/>
</dbReference>
<organism evidence="2 3">
    <name type="scientific">Streptohalobacillus salinus</name>
    <dbReference type="NCBI Taxonomy" id="621096"/>
    <lineage>
        <taxon>Bacteria</taxon>
        <taxon>Bacillati</taxon>
        <taxon>Bacillota</taxon>
        <taxon>Bacilli</taxon>
        <taxon>Bacillales</taxon>
        <taxon>Bacillaceae</taxon>
        <taxon>Streptohalobacillus</taxon>
    </lineage>
</organism>
<name>A0A2V3W185_9BACI</name>
<dbReference type="OrthoDB" id="2112749at2"/>
<keyword evidence="1" id="KW-0732">Signal</keyword>
<evidence type="ECO:0000313" key="3">
    <source>
        <dbReference type="Proteomes" id="UP000247922"/>
    </source>
</evidence>
<evidence type="ECO:0000313" key="2">
    <source>
        <dbReference type="EMBL" id="PXW86015.1"/>
    </source>
</evidence>
<keyword evidence="3" id="KW-1185">Reference proteome</keyword>
<protein>
    <submittedName>
        <fullName evidence="2">Uncharacterized protein</fullName>
    </submittedName>
</protein>
<dbReference type="RefSeq" id="WP_110252277.1">
    <property type="nucleotide sequence ID" value="NZ_QJJR01000026.1"/>
</dbReference>
<dbReference type="Proteomes" id="UP000247922">
    <property type="component" value="Unassembled WGS sequence"/>
</dbReference>
<gene>
    <name evidence="2" type="ORF">DES38_1261</name>
</gene>